<evidence type="ECO:0000313" key="2">
    <source>
        <dbReference type="Proteomes" id="UP000178485"/>
    </source>
</evidence>
<proteinExistence type="predicted"/>
<sequence>MSKVGIFYEKGGIKVNISIPSESAASRYHLIHSSDYWWIYADGKLENISPISIEDESFACDFFLKIISKYALGRTFIG</sequence>
<name>A0A1G4G4Y1_9BACT</name>
<protein>
    <submittedName>
        <fullName evidence="1">Uncharacterized protein</fullName>
    </submittedName>
</protein>
<keyword evidence="2" id="KW-1185">Reference proteome</keyword>
<accession>A0A1G4G4Y1</accession>
<evidence type="ECO:0000313" key="1">
    <source>
        <dbReference type="EMBL" id="SCM56009.1"/>
    </source>
</evidence>
<dbReference type="KEGG" id="pmuc:ING2E5A_0679"/>
<dbReference type="EMBL" id="LT608328">
    <property type="protein sequence ID" value="SCM56009.1"/>
    <property type="molecule type" value="Genomic_DNA"/>
</dbReference>
<reference evidence="1 2" key="1">
    <citation type="submission" date="2016-08" db="EMBL/GenBank/DDBJ databases">
        <authorList>
            <person name="Seilhamer J.J."/>
        </authorList>
    </citation>
    <scope>NUCLEOTIDE SEQUENCE [LARGE SCALE GENOMIC DNA]</scope>
    <source>
        <strain evidence="1">ING2-E5A</strain>
    </source>
</reference>
<dbReference type="Proteomes" id="UP000178485">
    <property type="component" value="Chromosome i"/>
</dbReference>
<gene>
    <name evidence="1" type="ORF">ING2E5A_0679</name>
</gene>
<organism evidence="1 2">
    <name type="scientific">Petrimonas mucosa</name>
    <dbReference type="NCBI Taxonomy" id="1642646"/>
    <lineage>
        <taxon>Bacteria</taxon>
        <taxon>Pseudomonadati</taxon>
        <taxon>Bacteroidota</taxon>
        <taxon>Bacteroidia</taxon>
        <taxon>Bacteroidales</taxon>
        <taxon>Dysgonomonadaceae</taxon>
        <taxon>Petrimonas</taxon>
    </lineage>
</organism>
<dbReference type="AlphaFoldDB" id="A0A1G4G4Y1"/>